<keyword evidence="7" id="KW-1185">Reference proteome</keyword>
<dbReference type="GO" id="GO:1902208">
    <property type="term" value="P:regulation of bacterial-type flagellum assembly"/>
    <property type="evidence" value="ECO:0007669"/>
    <property type="project" value="UniProtKB-UniRule"/>
</dbReference>
<evidence type="ECO:0000256" key="4">
    <source>
        <dbReference type="HAMAP-Rule" id="MF_00167"/>
    </source>
</evidence>
<keyword evidence="2 4" id="KW-0810">Translation regulation</keyword>
<dbReference type="PANTHER" id="PTHR34984:SF1">
    <property type="entry name" value="CARBON STORAGE REGULATOR"/>
    <property type="match status" value="1"/>
</dbReference>
<proteinExistence type="inferred from homology"/>
<comment type="caution">
    <text evidence="6">The sequence shown here is derived from an EMBL/GenBank/DDBJ whole genome shotgun (WGS) entry which is preliminary data.</text>
</comment>
<accession>A0A432MGY8</accession>
<dbReference type="Gene3D" id="2.60.40.4380">
    <property type="entry name" value="Translational regulator CsrA"/>
    <property type="match status" value="1"/>
</dbReference>
<dbReference type="PANTHER" id="PTHR34984">
    <property type="entry name" value="CARBON STORAGE REGULATOR"/>
    <property type="match status" value="1"/>
</dbReference>
<gene>
    <name evidence="4" type="primary">csrA</name>
    <name evidence="6" type="ORF">TsocGM_16900</name>
</gene>
<dbReference type="GO" id="GO:0048027">
    <property type="term" value="F:mRNA 5'-UTR binding"/>
    <property type="evidence" value="ECO:0007669"/>
    <property type="project" value="UniProtKB-UniRule"/>
</dbReference>
<evidence type="ECO:0000256" key="2">
    <source>
        <dbReference type="ARBA" id="ARBA00022845"/>
    </source>
</evidence>
<dbReference type="AlphaFoldDB" id="A0A432MGY8"/>
<keyword evidence="4" id="KW-1005">Bacterial flagellum biogenesis</keyword>
<dbReference type="GO" id="GO:0006402">
    <property type="term" value="P:mRNA catabolic process"/>
    <property type="evidence" value="ECO:0007669"/>
    <property type="project" value="InterPro"/>
</dbReference>
<dbReference type="Proteomes" id="UP000280296">
    <property type="component" value="Unassembled WGS sequence"/>
</dbReference>
<dbReference type="GO" id="GO:0006109">
    <property type="term" value="P:regulation of carbohydrate metabolic process"/>
    <property type="evidence" value="ECO:0007669"/>
    <property type="project" value="InterPro"/>
</dbReference>
<protein>
    <recommendedName>
        <fullName evidence="4">Translational regulator CsrA</fullName>
    </recommendedName>
</protein>
<dbReference type="InterPro" id="IPR036107">
    <property type="entry name" value="CsrA_sf"/>
</dbReference>
<evidence type="ECO:0000313" key="6">
    <source>
        <dbReference type="EMBL" id="RUL86096.1"/>
    </source>
</evidence>
<dbReference type="GO" id="GO:0044781">
    <property type="term" value="P:bacterial-type flagellum organization"/>
    <property type="evidence" value="ECO:0007669"/>
    <property type="project" value="UniProtKB-KW"/>
</dbReference>
<evidence type="ECO:0000256" key="3">
    <source>
        <dbReference type="ARBA" id="ARBA00022884"/>
    </source>
</evidence>
<sequence>MLVLSRTSSQDIMVGDSIRITVVAIAGGRVRLGIDAPQDVAVIRGELARTEDSSGPPGGDPPTAPNPDAAGRSGPDGPADPENSGRPGNQEPAP</sequence>
<dbReference type="GO" id="GO:0005829">
    <property type="term" value="C:cytosol"/>
    <property type="evidence" value="ECO:0007669"/>
    <property type="project" value="TreeGrafter"/>
</dbReference>
<evidence type="ECO:0000256" key="5">
    <source>
        <dbReference type="SAM" id="MobiDB-lite"/>
    </source>
</evidence>
<organism evidence="6 7">
    <name type="scientific">Tautonia sociabilis</name>
    <dbReference type="NCBI Taxonomy" id="2080755"/>
    <lineage>
        <taxon>Bacteria</taxon>
        <taxon>Pseudomonadati</taxon>
        <taxon>Planctomycetota</taxon>
        <taxon>Planctomycetia</taxon>
        <taxon>Isosphaerales</taxon>
        <taxon>Isosphaeraceae</taxon>
        <taxon>Tautonia</taxon>
    </lineage>
</organism>
<dbReference type="InterPro" id="IPR003751">
    <property type="entry name" value="CsrA"/>
</dbReference>
<keyword evidence="3 4" id="KW-0694">RNA-binding</keyword>
<dbReference type="OrthoDB" id="289081at2"/>
<evidence type="ECO:0000256" key="1">
    <source>
        <dbReference type="ARBA" id="ARBA00022490"/>
    </source>
</evidence>
<comment type="similarity">
    <text evidence="4">Belongs to the CsrA/RsmA family.</text>
</comment>
<dbReference type="GO" id="GO:0045947">
    <property type="term" value="P:negative regulation of translational initiation"/>
    <property type="evidence" value="ECO:0007669"/>
    <property type="project" value="UniProtKB-UniRule"/>
</dbReference>
<reference evidence="6 7" key="1">
    <citation type="submission" date="2018-12" db="EMBL/GenBank/DDBJ databases">
        <authorList>
            <person name="Toschakov S.V."/>
        </authorList>
    </citation>
    <scope>NUCLEOTIDE SEQUENCE [LARGE SCALE GENOMIC DNA]</scope>
    <source>
        <strain evidence="6 7">GM2012</strain>
    </source>
</reference>
<evidence type="ECO:0000313" key="7">
    <source>
        <dbReference type="Proteomes" id="UP000280296"/>
    </source>
</evidence>
<feature type="region of interest" description="Disordered" evidence="5">
    <location>
        <begin position="46"/>
        <end position="94"/>
    </location>
</feature>
<keyword evidence="4" id="KW-0678">Repressor</keyword>
<keyword evidence="1 4" id="KW-0963">Cytoplasm</keyword>
<dbReference type="RefSeq" id="WP_126726643.1">
    <property type="nucleotide sequence ID" value="NZ_RYZH01000034.1"/>
</dbReference>
<name>A0A432MGY8_9BACT</name>
<comment type="function">
    <text evidence="4">A translational regulator that binds mRNA to regulate translation initiation and/or mRNA stability. Usually binds in the 5'-UTR at or near the Shine-Dalgarno sequence preventing ribosome-binding, thus repressing translation. Its main target seems to be the major flagellin gene, while its function is anatagonized by FliW.</text>
</comment>
<reference evidence="6 7" key="2">
    <citation type="submission" date="2019-01" db="EMBL/GenBank/DDBJ databases">
        <title>Tautonia sociabilis, a novel thermotolerant planctomycete of Isosphaeraceae family, isolated from a 4000 m deep subterranean habitat.</title>
        <authorList>
            <person name="Kovaleva O.L."/>
            <person name="Elcheninov A.G."/>
            <person name="Van Heerden E."/>
            <person name="Toshchakov S.V."/>
            <person name="Novikov A."/>
            <person name="Bonch-Osmolovskaya E.A."/>
            <person name="Kublanov I.V."/>
        </authorList>
    </citation>
    <scope>NUCLEOTIDE SEQUENCE [LARGE SCALE GENOMIC DNA]</scope>
    <source>
        <strain evidence="6 7">GM2012</strain>
    </source>
</reference>
<dbReference type="Pfam" id="PF02599">
    <property type="entry name" value="CsrA"/>
    <property type="match status" value="1"/>
</dbReference>
<dbReference type="EMBL" id="RYZH01000034">
    <property type="protein sequence ID" value="RUL86096.1"/>
    <property type="molecule type" value="Genomic_DNA"/>
</dbReference>
<comment type="subunit">
    <text evidence="4">Homodimer; the beta-strands of each monomer intercalate to form a hydrophobic core, while the alpha-helices form wings that extend away from the core.</text>
</comment>
<dbReference type="HAMAP" id="MF_00167">
    <property type="entry name" value="CsrA"/>
    <property type="match status" value="1"/>
</dbReference>
<dbReference type="SUPFAM" id="SSF117130">
    <property type="entry name" value="CsrA-like"/>
    <property type="match status" value="1"/>
</dbReference>
<comment type="subcellular location">
    <subcellularLocation>
        <location evidence="4">Cytoplasm</location>
    </subcellularLocation>
</comment>